<organism evidence="1 2">
    <name type="scientific">Lacibacter luteus</name>
    <dbReference type="NCBI Taxonomy" id="2508719"/>
    <lineage>
        <taxon>Bacteria</taxon>
        <taxon>Pseudomonadati</taxon>
        <taxon>Bacteroidota</taxon>
        <taxon>Chitinophagia</taxon>
        <taxon>Chitinophagales</taxon>
        <taxon>Chitinophagaceae</taxon>
        <taxon>Lacibacter</taxon>
    </lineage>
</organism>
<reference evidence="1 2" key="1">
    <citation type="submission" date="2019-01" db="EMBL/GenBank/DDBJ databases">
        <title>Lacibacter sp. strain TTM-7.</title>
        <authorList>
            <person name="Chen W.-M."/>
        </authorList>
    </citation>
    <scope>NUCLEOTIDE SEQUENCE [LARGE SCALE GENOMIC DNA]</scope>
    <source>
        <strain evidence="1 2">TTM-7</strain>
    </source>
</reference>
<protein>
    <recommendedName>
        <fullName evidence="3">Carboxypeptidase-like regulatory domain-containing protein</fullName>
    </recommendedName>
</protein>
<evidence type="ECO:0008006" key="3">
    <source>
        <dbReference type="Google" id="ProtNLM"/>
    </source>
</evidence>
<proteinExistence type="predicted"/>
<gene>
    <name evidence="1" type="ORF">ESA94_10280</name>
</gene>
<evidence type="ECO:0000313" key="2">
    <source>
        <dbReference type="Proteomes" id="UP000290204"/>
    </source>
</evidence>
<dbReference type="AlphaFoldDB" id="A0A4Q1CJN4"/>
<keyword evidence="2" id="KW-1185">Reference proteome</keyword>
<accession>A0A4Q1CJN4</accession>
<evidence type="ECO:0000313" key="1">
    <source>
        <dbReference type="EMBL" id="RXK60839.1"/>
    </source>
</evidence>
<dbReference type="OrthoDB" id="714262at2"/>
<name>A0A4Q1CJN4_9BACT</name>
<dbReference type="RefSeq" id="WP_129130800.1">
    <property type="nucleotide sequence ID" value="NZ_SDHW01000002.1"/>
</dbReference>
<dbReference type="EMBL" id="SDHW01000002">
    <property type="protein sequence ID" value="RXK60839.1"/>
    <property type="molecule type" value="Genomic_DNA"/>
</dbReference>
<comment type="caution">
    <text evidence="1">The sequence shown here is derived from an EMBL/GenBank/DDBJ whole genome shotgun (WGS) entry which is preliminary data.</text>
</comment>
<sequence length="233" mass="26995">MAKTGLAQMQLTGTVYDSTKRNIVMGVQVVCTCGTMSFTDSAGNYSIYVGEKDSVFFFFNNRPTQKFAVSTIKDFSAFDISIQMHVPGRYKQLKEIIVYGKNRRQDSIENRLQYDKVFNHDKGGLRFTGSAPEAGMGAGIDLDALINVFRFRHNKSMARFQERLIREEQNKYIDYRFNKSIVKRLTTLTDGPLLDEFMERYRPQYELLTQVLDIELYMYIQAAAKDFQKLKEK</sequence>
<dbReference type="Proteomes" id="UP000290204">
    <property type="component" value="Unassembled WGS sequence"/>
</dbReference>